<accession>A0AAV4U8E3</accession>
<protein>
    <submittedName>
        <fullName evidence="1">Uncharacterized protein</fullName>
    </submittedName>
</protein>
<dbReference type="Proteomes" id="UP001054945">
    <property type="component" value="Unassembled WGS sequence"/>
</dbReference>
<name>A0AAV4U8E3_CAEEX</name>
<reference evidence="1 2" key="1">
    <citation type="submission" date="2021-06" db="EMBL/GenBank/DDBJ databases">
        <title>Caerostris extrusa draft genome.</title>
        <authorList>
            <person name="Kono N."/>
            <person name="Arakawa K."/>
        </authorList>
    </citation>
    <scope>NUCLEOTIDE SEQUENCE [LARGE SCALE GENOMIC DNA]</scope>
</reference>
<comment type="caution">
    <text evidence="1">The sequence shown here is derived from an EMBL/GenBank/DDBJ whole genome shotgun (WGS) entry which is preliminary data.</text>
</comment>
<gene>
    <name evidence="1" type="ORF">CEXT_288491</name>
</gene>
<dbReference type="AlphaFoldDB" id="A0AAV4U8E3"/>
<proteinExistence type="predicted"/>
<sequence length="109" mass="12852">MRRHFRNNKNLVNSTPRNTCVERSFKLFLASHPNHTLRGAKKRAGISNPISRDYSRPPILATAFYLLPTKCQHHPHEYITTTEDHPRLHAQWMKAALFPMKYNNRYPLD</sequence>
<evidence type="ECO:0000313" key="1">
    <source>
        <dbReference type="EMBL" id="GIY54001.1"/>
    </source>
</evidence>
<dbReference type="EMBL" id="BPLR01012452">
    <property type="protein sequence ID" value="GIY54001.1"/>
    <property type="molecule type" value="Genomic_DNA"/>
</dbReference>
<evidence type="ECO:0000313" key="2">
    <source>
        <dbReference type="Proteomes" id="UP001054945"/>
    </source>
</evidence>
<keyword evidence="2" id="KW-1185">Reference proteome</keyword>
<organism evidence="1 2">
    <name type="scientific">Caerostris extrusa</name>
    <name type="common">Bark spider</name>
    <name type="synonym">Caerostris bankana</name>
    <dbReference type="NCBI Taxonomy" id="172846"/>
    <lineage>
        <taxon>Eukaryota</taxon>
        <taxon>Metazoa</taxon>
        <taxon>Ecdysozoa</taxon>
        <taxon>Arthropoda</taxon>
        <taxon>Chelicerata</taxon>
        <taxon>Arachnida</taxon>
        <taxon>Araneae</taxon>
        <taxon>Araneomorphae</taxon>
        <taxon>Entelegynae</taxon>
        <taxon>Araneoidea</taxon>
        <taxon>Araneidae</taxon>
        <taxon>Caerostris</taxon>
    </lineage>
</organism>